<dbReference type="GO" id="GO:0005886">
    <property type="term" value="C:plasma membrane"/>
    <property type="evidence" value="ECO:0007669"/>
    <property type="project" value="UniProtKB-SubCell"/>
</dbReference>
<dbReference type="EMBL" id="JARGDL010000029">
    <property type="protein sequence ID" value="MDF1613178.1"/>
    <property type="molecule type" value="Genomic_DNA"/>
</dbReference>
<dbReference type="GO" id="GO:0036376">
    <property type="term" value="P:sodium ion export across plasma membrane"/>
    <property type="evidence" value="ECO:0007669"/>
    <property type="project" value="InterPro"/>
</dbReference>
<evidence type="ECO:0000256" key="2">
    <source>
        <dbReference type="ARBA" id="ARBA00022475"/>
    </source>
</evidence>
<evidence type="ECO:0000256" key="4">
    <source>
        <dbReference type="ARBA" id="ARBA00022989"/>
    </source>
</evidence>
<sequence length="138" mass="15739">MNFILAQVTPTLVDSLTKSKIHQNSEKFIQIDPMGVGMTFIGMSVVFLSLLLLYILFFNITKIINLKLSLVKKEKSEKKQIPISINPDEEVYASIGLALHLHFSELHDKESTVLTINKVARTYSPWSSKIYGLRQFPR</sequence>
<dbReference type="AlphaFoldDB" id="A0AAE3P4K6"/>
<keyword evidence="5 6" id="KW-0472">Membrane</keyword>
<evidence type="ECO:0000256" key="6">
    <source>
        <dbReference type="SAM" id="Phobius"/>
    </source>
</evidence>
<dbReference type="Proteomes" id="UP001221302">
    <property type="component" value="Unassembled WGS sequence"/>
</dbReference>
<keyword evidence="4 6" id="KW-1133">Transmembrane helix</keyword>
<comment type="caution">
    <text evidence="7">The sequence shown here is derived from an EMBL/GenBank/DDBJ whole genome shotgun (WGS) entry which is preliminary data.</text>
</comment>
<keyword evidence="8" id="KW-1185">Reference proteome</keyword>
<keyword evidence="2" id="KW-1003">Cell membrane</keyword>
<proteinExistence type="predicted"/>
<evidence type="ECO:0000256" key="1">
    <source>
        <dbReference type="ARBA" id="ARBA00004236"/>
    </source>
</evidence>
<gene>
    <name evidence="7" type="ORF">P0M35_13515</name>
</gene>
<dbReference type="RefSeq" id="WP_321536949.1">
    <property type="nucleotide sequence ID" value="NZ_JARGDL010000029.1"/>
</dbReference>
<evidence type="ECO:0000256" key="5">
    <source>
        <dbReference type="ARBA" id="ARBA00023136"/>
    </source>
</evidence>
<evidence type="ECO:0000313" key="7">
    <source>
        <dbReference type="EMBL" id="MDF1613178.1"/>
    </source>
</evidence>
<protein>
    <submittedName>
        <fullName evidence="7">OadG family transporter subunit</fullName>
    </submittedName>
</protein>
<organism evidence="7 8">
    <name type="scientific">Stygiobacter electus</name>
    <dbReference type="NCBI Taxonomy" id="3032292"/>
    <lineage>
        <taxon>Bacteria</taxon>
        <taxon>Pseudomonadati</taxon>
        <taxon>Ignavibacteriota</taxon>
        <taxon>Ignavibacteria</taxon>
        <taxon>Ignavibacteriales</taxon>
        <taxon>Melioribacteraceae</taxon>
        <taxon>Stygiobacter</taxon>
    </lineage>
</organism>
<accession>A0AAE3P4K6</accession>
<evidence type="ECO:0000256" key="3">
    <source>
        <dbReference type="ARBA" id="ARBA00022692"/>
    </source>
</evidence>
<feature type="transmembrane region" description="Helical" evidence="6">
    <location>
        <begin position="34"/>
        <end position="57"/>
    </location>
</feature>
<comment type="subcellular location">
    <subcellularLocation>
        <location evidence="1">Cell membrane</location>
    </subcellularLocation>
</comment>
<name>A0AAE3P4K6_9BACT</name>
<dbReference type="GO" id="GO:0015081">
    <property type="term" value="F:sodium ion transmembrane transporter activity"/>
    <property type="evidence" value="ECO:0007669"/>
    <property type="project" value="InterPro"/>
</dbReference>
<dbReference type="InterPro" id="IPR005899">
    <property type="entry name" value="Na_pump_deCOase"/>
</dbReference>
<keyword evidence="3 6" id="KW-0812">Transmembrane</keyword>
<evidence type="ECO:0000313" key="8">
    <source>
        <dbReference type="Proteomes" id="UP001221302"/>
    </source>
</evidence>
<reference evidence="7" key="1">
    <citation type="submission" date="2023-03" db="EMBL/GenBank/DDBJ databases">
        <title>Stygiobacter electus gen. nov., sp. nov., facultatively anaerobic thermotolerant bacterium of the class Ignavibacteria from a well of Yessentuki mineral water deposit.</title>
        <authorList>
            <person name="Podosokorskaya O.A."/>
            <person name="Elcheninov A.G."/>
            <person name="Petrova N.F."/>
            <person name="Zavarzina D.G."/>
            <person name="Kublanov I.V."/>
            <person name="Merkel A.Y."/>
        </authorList>
    </citation>
    <scope>NUCLEOTIDE SEQUENCE</scope>
    <source>
        <strain evidence="7">09-Me</strain>
    </source>
</reference>
<dbReference type="Pfam" id="PF04277">
    <property type="entry name" value="OAD_gamma"/>
    <property type="match status" value="1"/>
</dbReference>